<name>A0A917ALM0_9MICC</name>
<reference evidence="8" key="2">
    <citation type="submission" date="2020-09" db="EMBL/GenBank/DDBJ databases">
        <authorList>
            <person name="Sun Q."/>
            <person name="Zhou Y."/>
        </authorList>
    </citation>
    <scope>NUCLEOTIDE SEQUENCE</scope>
    <source>
        <strain evidence="8">CGMCC 1.15388</strain>
    </source>
</reference>
<evidence type="ECO:0000256" key="3">
    <source>
        <dbReference type="ARBA" id="ARBA00023125"/>
    </source>
</evidence>
<feature type="domain" description="HTH luxR-type" evidence="6">
    <location>
        <begin position="159"/>
        <end position="224"/>
    </location>
</feature>
<keyword evidence="3 8" id="KW-0238">DNA-binding</keyword>
<evidence type="ECO:0000313" key="9">
    <source>
        <dbReference type="Proteomes" id="UP000633136"/>
    </source>
</evidence>
<evidence type="ECO:0000256" key="2">
    <source>
        <dbReference type="ARBA" id="ARBA00023015"/>
    </source>
</evidence>
<dbReference type="InterPro" id="IPR039420">
    <property type="entry name" value="WalR-like"/>
</dbReference>
<sequence length="230" mass="24469">MPAGRLLDVQITAVMVDDETLVLDSLERILGREEDIAVVGRATTGPEAIRAVRTHRPDVVLMDLLLKGDMDGVEATRRIRNGLNPPAVLAVTSFDTDAYMRGALDAGATGFLLKNDATTSLAEGIRMAHAGDPMISPALTSRLIATYVTPPADPVCDAARRQVSGLSEREIEVAHLVGAGRTYEEIARRLFISPSTVKSTIGRGMSKAGADSGAQLAVLVAQARLDLLER</sequence>
<dbReference type="SMART" id="SM00421">
    <property type="entry name" value="HTH_LUXR"/>
    <property type="match status" value="1"/>
</dbReference>
<dbReference type="PRINTS" id="PR00038">
    <property type="entry name" value="HTHLUXR"/>
</dbReference>
<dbReference type="AlphaFoldDB" id="A0A917ALM0"/>
<keyword evidence="9" id="KW-1185">Reference proteome</keyword>
<dbReference type="InterPro" id="IPR001789">
    <property type="entry name" value="Sig_transdc_resp-reg_receiver"/>
</dbReference>
<dbReference type="CDD" id="cd06170">
    <property type="entry name" value="LuxR_C_like"/>
    <property type="match status" value="1"/>
</dbReference>
<dbReference type="InterPro" id="IPR011006">
    <property type="entry name" value="CheY-like_superfamily"/>
</dbReference>
<evidence type="ECO:0000256" key="4">
    <source>
        <dbReference type="ARBA" id="ARBA00023163"/>
    </source>
</evidence>
<dbReference type="EMBL" id="BMIS01000001">
    <property type="protein sequence ID" value="GGE59223.1"/>
    <property type="molecule type" value="Genomic_DNA"/>
</dbReference>
<dbReference type="PANTHER" id="PTHR43214">
    <property type="entry name" value="TWO-COMPONENT RESPONSE REGULATOR"/>
    <property type="match status" value="1"/>
</dbReference>
<dbReference type="Gene3D" id="3.40.50.2300">
    <property type="match status" value="1"/>
</dbReference>
<dbReference type="GO" id="GO:0003677">
    <property type="term" value="F:DNA binding"/>
    <property type="evidence" value="ECO:0007669"/>
    <property type="project" value="UniProtKB-KW"/>
</dbReference>
<dbReference type="Proteomes" id="UP000633136">
    <property type="component" value="Unassembled WGS sequence"/>
</dbReference>
<accession>A0A917ALM0</accession>
<evidence type="ECO:0000313" key="8">
    <source>
        <dbReference type="EMBL" id="GGE59223.1"/>
    </source>
</evidence>
<keyword evidence="1 5" id="KW-0597">Phosphoprotein</keyword>
<proteinExistence type="predicted"/>
<dbReference type="InterPro" id="IPR000792">
    <property type="entry name" value="Tscrpt_reg_LuxR_C"/>
</dbReference>
<comment type="caution">
    <text evidence="8">The sequence shown here is derived from an EMBL/GenBank/DDBJ whole genome shotgun (WGS) entry which is preliminary data.</text>
</comment>
<evidence type="ECO:0000259" key="7">
    <source>
        <dbReference type="PROSITE" id="PS50110"/>
    </source>
</evidence>
<dbReference type="GO" id="GO:0006355">
    <property type="term" value="P:regulation of DNA-templated transcription"/>
    <property type="evidence" value="ECO:0007669"/>
    <property type="project" value="InterPro"/>
</dbReference>
<dbReference type="Pfam" id="PF00196">
    <property type="entry name" value="GerE"/>
    <property type="match status" value="1"/>
</dbReference>
<reference evidence="8" key="1">
    <citation type="journal article" date="2014" name="Int. J. Syst. Evol. Microbiol.">
        <title>Complete genome sequence of Corynebacterium casei LMG S-19264T (=DSM 44701T), isolated from a smear-ripened cheese.</title>
        <authorList>
            <consortium name="US DOE Joint Genome Institute (JGI-PGF)"/>
            <person name="Walter F."/>
            <person name="Albersmeier A."/>
            <person name="Kalinowski J."/>
            <person name="Ruckert C."/>
        </authorList>
    </citation>
    <scope>NUCLEOTIDE SEQUENCE</scope>
    <source>
        <strain evidence="8">CGMCC 1.15388</strain>
    </source>
</reference>
<dbReference type="SMART" id="SM00448">
    <property type="entry name" value="REC"/>
    <property type="match status" value="1"/>
</dbReference>
<dbReference type="CDD" id="cd17535">
    <property type="entry name" value="REC_NarL-like"/>
    <property type="match status" value="1"/>
</dbReference>
<dbReference type="GO" id="GO:0000160">
    <property type="term" value="P:phosphorelay signal transduction system"/>
    <property type="evidence" value="ECO:0007669"/>
    <property type="project" value="InterPro"/>
</dbReference>
<evidence type="ECO:0000256" key="5">
    <source>
        <dbReference type="PROSITE-ProRule" id="PRU00169"/>
    </source>
</evidence>
<dbReference type="PANTHER" id="PTHR43214:SF24">
    <property type="entry name" value="TRANSCRIPTIONAL REGULATORY PROTEIN NARL-RELATED"/>
    <property type="match status" value="1"/>
</dbReference>
<keyword evidence="2" id="KW-0805">Transcription regulation</keyword>
<dbReference type="InterPro" id="IPR058245">
    <property type="entry name" value="NreC/VraR/RcsB-like_REC"/>
</dbReference>
<evidence type="ECO:0000256" key="1">
    <source>
        <dbReference type="ARBA" id="ARBA00022553"/>
    </source>
</evidence>
<feature type="modified residue" description="4-aspartylphosphate" evidence="5">
    <location>
        <position position="63"/>
    </location>
</feature>
<feature type="domain" description="Response regulatory" evidence="7">
    <location>
        <begin position="12"/>
        <end position="129"/>
    </location>
</feature>
<gene>
    <name evidence="8" type="ORF">GCM10011401_02440</name>
</gene>
<protein>
    <submittedName>
        <fullName evidence="8">DNA-binding response regulator</fullName>
    </submittedName>
</protein>
<organism evidence="8 9">
    <name type="scientific">Nesterenkonia cremea</name>
    <dbReference type="NCBI Taxonomy" id="1882340"/>
    <lineage>
        <taxon>Bacteria</taxon>
        <taxon>Bacillati</taxon>
        <taxon>Actinomycetota</taxon>
        <taxon>Actinomycetes</taxon>
        <taxon>Micrococcales</taxon>
        <taxon>Micrococcaceae</taxon>
        <taxon>Nesterenkonia</taxon>
    </lineage>
</organism>
<keyword evidence="4" id="KW-0804">Transcription</keyword>
<dbReference type="Pfam" id="PF00072">
    <property type="entry name" value="Response_reg"/>
    <property type="match status" value="1"/>
</dbReference>
<dbReference type="SUPFAM" id="SSF52172">
    <property type="entry name" value="CheY-like"/>
    <property type="match status" value="1"/>
</dbReference>
<dbReference type="PROSITE" id="PS50043">
    <property type="entry name" value="HTH_LUXR_2"/>
    <property type="match status" value="1"/>
</dbReference>
<evidence type="ECO:0000259" key="6">
    <source>
        <dbReference type="PROSITE" id="PS50043"/>
    </source>
</evidence>
<dbReference type="PROSITE" id="PS50110">
    <property type="entry name" value="RESPONSE_REGULATORY"/>
    <property type="match status" value="1"/>
</dbReference>